<keyword evidence="2" id="KW-1133">Transmembrane helix</keyword>
<dbReference type="RefSeq" id="WP_132692878.1">
    <property type="nucleotide sequence ID" value="NZ_SKBU01000038.1"/>
</dbReference>
<protein>
    <submittedName>
        <fullName evidence="4">Uncharacterized protein</fullName>
    </submittedName>
</protein>
<accession>A0A4R1B9V2</accession>
<dbReference type="EMBL" id="SKBU01000038">
    <property type="protein sequence ID" value="TCJ13710.1"/>
    <property type="molecule type" value="Genomic_DNA"/>
</dbReference>
<proteinExistence type="predicted"/>
<gene>
    <name evidence="4" type="ORF">E0L93_14965</name>
</gene>
<keyword evidence="2" id="KW-0812">Transmembrane</keyword>
<organism evidence="4 5">
    <name type="scientific">Rubrobacter taiwanensis</name>
    <dbReference type="NCBI Taxonomy" id="185139"/>
    <lineage>
        <taxon>Bacteria</taxon>
        <taxon>Bacillati</taxon>
        <taxon>Actinomycetota</taxon>
        <taxon>Rubrobacteria</taxon>
        <taxon>Rubrobacterales</taxon>
        <taxon>Rubrobacteraceae</taxon>
        <taxon>Rubrobacter</taxon>
    </lineage>
</organism>
<feature type="signal peptide" evidence="3">
    <location>
        <begin position="1"/>
        <end position="24"/>
    </location>
</feature>
<keyword evidence="5" id="KW-1185">Reference proteome</keyword>
<keyword evidence="2" id="KW-0472">Membrane</keyword>
<sequence>MSKLLLPALLAVISLTLFAPAALAHEGHPHGGADCHGEGEDFHCHLEDGTVLTGDEARAFAAEMGHGDHEDAHDHEAEELPDSGGPAILPMVAVLMMLGVLIGLAWRRS</sequence>
<evidence type="ECO:0000313" key="4">
    <source>
        <dbReference type="EMBL" id="TCJ13710.1"/>
    </source>
</evidence>
<feature type="compositionally biased region" description="Basic and acidic residues" evidence="1">
    <location>
        <begin position="65"/>
        <end position="78"/>
    </location>
</feature>
<feature type="chain" id="PRO_5020848947" evidence="3">
    <location>
        <begin position="25"/>
        <end position="109"/>
    </location>
</feature>
<feature type="transmembrane region" description="Helical" evidence="2">
    <location>
        <begin position="87"/>
        <end position="106"/>
    </location>
</feature>
<evidence type="ECO:0000256" key="3">
    <source>
        <dbReference type="SAM" id="SignalP"/>
    </source>
</evidence>
<dbReference type="AlphaFoldDB" id="A0A4R1B9V2"/>
<name>A0A4R1B9V2_9ACTN</name>
<feature type="region of interest" description="Disordered" evidence="1">
    <location>
        <begin position="60"/>
        <end position="84"/>
    </location>
</feature>
<comment type="caution">
    <text evidence="4">The sequence shown here is derived from an EMBL/GenBank/DDBJ whole genome shotgun (WGS) entry which is preliminary data.</text>
</comment>
<evidence type="ECO:0000256" key="2">
    <source>
        <dbReference type="SAM" id="Phobius"/>
    </source>
</evidence>
<reference evidence="4 5" key="1">
    <citation type="submission" date="2019-03" db="EMBL/GenBank/DDBJ databases">
        <title>Whole genome sequence of a novel Rubrobacter taiwanensis strain, isolated from Yellowstone National Park.</title>
        <authorList>
            <person name="Freed S."/>
            <person name="Ramaley R.F."/>
            <person name="Kyndt J.A."/>
        </authorList>
    </citation>
    <scope>NUCLEOTIDE SEQUENCE [LARGE SCALE GENOMIC DNA]</scope>
    <source>
        <strain evidence="4 5">Yellowstone</strain>
    </source>
</reference>
<evidence type="ECO:0000313" key="5">
    <source>
        <dbReference type="Proteomes" id="UP000295244"/>
    </source>
</evidence>
<evidence type="ECO:0000256" key="1">
    <source>
        <dbReference type="SAM" id="MobiDB-lite"/>
    </source>
</evidence>
<dbReference type="Proteomes" id="UP000295244">
    <property type="component" value="Unassembled WGS sequence"/>
</dbReference>
<keyword evidence="3" id="KW-0732">Signal</keyword>